<proteinExistence type="predicted"/>
<comment type="caution">
    <text evidence="1">The sequence shown here is derived from an EMBL/GenBank/DDBJ whole genome shotgun (WGS) entry which is preliminary data.</text>
</comment>
<gene>
    <name evidence="1" type="ORF">ACFOUW_08840</name>
</gene>
<dbReference type="RefSeq" id="WP_205117176.1">
    <property type="nucleotide sequence ID" value="NZ_JAFBCM010000001.1"/>
</dbReference>
<dbReference type="Proteomes" id="UP001595699">
    <property type="component" value="Unassembled WGS sequence"/>
</dbReference>
<protein>
    <submittedName>
        <fullName evidence="1">Uncharacterized protein</fullName>
    </submittedName>
</protein>
<reference evidence="2" key="1">
    <citation type="journal article" date="2019" name="Int. J. Syst. Evol. Microbiol.">
        <title>The Global Catalogue of Microorganisms (GCM) 10K type strain sequencing project: providing services to taxonomists for standard genome sequencing and annotation.</title>
        <authorList>
            <consortium name="The Broad Institute Genomics Platform"/>
            <consortium name="The Broad Institute Genome Sequencing Center for Infectious Disease"/>
            <person name="Wu L."/>
            <person name="Ma J."/>
        </authorList>
    </citation>
    <scope>NUCLEOTIDE SEQUENCE [LARGE SCALE GENOMIC DNA]</scope>
    <source>
        <strain evidence="2">CGMCC 4.7241</strain>
    </source>
</reference>
<evidence type="ECO:0000313" key="1">
    <source>
        <dbReference type="EMBL" id="MFC3760945.1"/>
    </source>
</evidence>
<dbReference type="EMBL" id="JBHRZH010000006">
    <property type="protein sequence ID" value="MFC3760945.1"/>
    <property type="molecule type" value="Genomic_DNA"/>
</dbReference>
<accession>A0ABV7YAC5</accession>
<evidence type="ECO:0000313" key="2">
    <source>
        <dbReference type="Proteomes" id="UP001595699"/>
    </source>
</evidence>
<keyword evidence="2" id="KW-1185">Reference proteome</keyword>
<organism evidence="1 2">
    <name type="scientific">Tenggerimyces flavus</name>
    <dbReference type="NCBI Taxonomy" id="1708749"/>
    <lineage>
        <taxon>Bacteria</taxon>
        <taxon>Bacillati</taxon>
        <taxon>Actinomycetota</taxon>
        <taxon>Actinomycetes</taxon>
        <taxon>Propionibacteriales</taxon>
        <taxon>Nocardioidaceae</taxon>
        <taxon>Tenggerimyces</taxon>
    </lineage>
</organism>
<sequence>MIEFLARAVDSYAPYLQEDGELHDPVFGEPTQYGTAYHAYCNAVLARLGIDRDAHTDRAARGLAAALAHTGDPTRTPAASGFDRATGKVTRGNHRDFTWPPILKTFLLLRAMRHPRTDEFAKQIAEVDVPDTFRARPPSNWAAVWLSGEWLRIREGLSPHTVDDLDAWLGVFFEELVDVERGFYLEPGKPNSYDLFTRFHLADLVIEGYDGRFRTHLHRLFETGLDRSRAVQLSDGSLASAHRSAGQTWTLGAQVVYFTLAATHFAGADDTPRYEQAREGASRAWAAFQQNERPEGPFSPVENVLPPAYRVGYERYTADAHYANLALAFVAGAIVNGFEETPLEQRASTVQTEDAPIFRGVAHHGSYSIALNGDPAETYDAFGITDVTFGPGRVLQFASSARHQETGAFVNLGLALRTDPGRAELDILCQRKTTPITPTATESGIRLDTIQATLENDGIEIEESVPGHQGYRTLLVPYLRDRGTSTHTRVERTDQGIDLIHGDERIGIEVEGELEYVLDLPHGWENRRGLCGLVRIDLKGRGDSVRYRLTART</sequence>
<name>A0ABV7YAC5_9ACTN</name>